<evidence type="ECO:0000256" key="1">
    <source>
        <dbReference type="SAM" id="MobiDB-lite"/>
    </source>
</evidence>
<dbReference type="Pfam" id="PF00651">
    <property type="entry name" value="BTB"/>
    <property type="match status" value="1"/>
</dbReference>
<name>A0ABD0TRP8_LOXSC</name>
<dbReference type="CDD" id="cd18186">
    <property type="entry name" value="BTB_POZ_ZBTB_KLHL-like"/>
    <property type="match status" value="1"/>
</dbReference>
<dbReference type="SUPFAM" id="SSF54695">
    <property type="entry name" value="POZ domain"/>
    <property type="match status" value="1"/>
</dbReference>
<dbReference type="EMBL" id="JBEDNZ010000001">
    <property type="protein sequence ID" value="KAL0852027.1"/>
    <property type="molecule type" value="Genomic_DNA"/>
</dbReference>
<dbReference type="PANTHER" id="PTHR24413">
    <property type="entry name" value="SPECKLE-TYPE POZ PROTEIN"/>
    <property type="match status" value="1"/>
</dbReference>
<dbReference type="InterPro" id="IPR011333">
    <property type="entry name" value="SKP1/BTB/POZ_sf"/>
</dbReference>
<sequence length="327" mass="37007">MESKNLLQHGNTLQVTLDVTFSKTPIETIVSPEYIINGSAIFQVKAFCVTHRDRSYGIGYNNTNNSTTYNNMLFVRFVKLREDDDLTYTLKFNSTALGITNKSFFTNDDTWHLIYESKDPEYSFDVTVKIDIVPSIGPFVSLYEDTELSDFELKGEDGSVHMHRAVLAASSPVLSKMLSGTWRESKEGRVDVPGTSKMTLQHLKDYIYLHTLPETGLEQLLLTASYYMMPVLEQKCVDKLVNTMTVESAYVLLEFATKQKVERLVLAILECVQSGAVKVNDMRDHCLRGKGGSSLNACHEQRVAAPMRQRRTSSRLRGGRLQTSRQF</sequence>
<proteinExistence type="predicted"/>
<comment type="caution">
    <text evidence="3">The sequence shown here is derived from an EMBL/GenBank/DDBJ whole genome shotgun (WGS) entry which is preliminary data.</text>
</comment>
<gene>
    <name evidence="3" type="ORF">ABMA28_000289</name>
</gene>
<organism evidence="3 4">
    <name type="scientific">Loxostege sticticalis</name>
    <name type="common">Beet webworm moth</name>
    <dbReference type="NCBI Taxonomy" id="481309"/>
    <lineage>
        <taxon>Eukaryota</taxon>
        <taxon>Metazoa</taxon>
        <taxon>Ecdysozoa</taxon>
        <taxon>Arthropoda</taxon>
        <taxon>Hexapoda</taxon>
        <taxon>Insecta</taxon>
        <taxon>Pterygota</taxon>
        <taxon>Neoptera</taxon>
        <taxon>Endopterygota</taxon>
        <taxon>Lepidoptera</taxon>
        <taxon>Glossata</taxon>
        <taxon>Ditrysia</taxon>
        <taxon>Pyraloidea</taxon>
        <taxon>Crambidae</taxon>
        <taxon>Pyraustinae</taxon>
        <taxon>Loxostege</taxon>
    </lineage>
</organism>
<feature type="region of interest" description="Disordered" evidence="1">
    <location>
        <begin position="302"/>
        <end position="327"/>
    </location>
</feature>
<evidence type="ECO:0000313" key="3">
    <source>
        <dbReference type="EMBL" id="KAL0852027.1"/>
    </source>
</evidence>
<dbReference type="AlphaFoldDB" id="A0ABD0TRP8"/>
<feature type="domain" description="BTB" evidence="2">
    <location>
        <begin position="149"/>
        <end position="208"/>
    </location>
</feature>
<evidence type="ECO:0000259" key="2">
    <source>
        <dbReference type="PROSITE" id="PS50097"/>
    </source>
</evidence>
<accession>A0ABD0TRP8</accession>
<reference evidence="3 4" key="1">
    <citation type="submission" date="2024-06" db="EMBL/GenBank/DDBJ databases">
        <title>A chromosome-level genome assembly of beet webworm, Loxostege sticticalis.</title>
        <authorList>
            <person name="Zhang Y."/>
        </authorList>
    </citation>
    <scope>NUCLEOTIDE SEQUENCE [LARGE SCALE GENOMIC DNA]</scope>
    <source>
        <strain evidence="3">AQ028</strain>
        <tissue evidence="3">Male pupae</tissue>
    </source>
</reference>
<evidence type="ECO:0000313" key="4">
    <source>
        <dbReference type="Proteomes" id="UP001549921"/>
    </source>
</evidence>
<dbReference type="Proteomes" id="UP001549921">
    <property type="component" value="Unassembled WGS sequence"/>
</dbReference>
<feature type="compositionally biased region" description="Basic residues" evidence="1">
    <location>
        <begin position="308"/>
        <end position="318"/>
    </location>
</feature>
<dbReference type="PROSITE" id="PS50097">
    <property type="entry name" value="BTB"/>
    <property type="match status" value="1"/>
</dbReference>
<dbReference type="InterPro" id="IPR000210">
    <property type="entry name" value="BTB/POZ_dom"/>
</dbReference>
<dbReference type="SMART" id="SM00225">
    <property type="entry name" value="BTB"/>
    <property type="match status" value="1"/>
</dbReference>
<dbReference type="Gene3D" id="3.30.710.10">
    <property type="entry name" value="Potassium Channel Kv1.1, Chain A"/>
    <property type="match status" value="1"/>
</dbReference>
<protein>
    <recommendedName>
        <fullName evidence="2">BTB domain-containing protein</fullName>
    </recommendedName>
</protein>